<name>A0A4P9XCN4_9FUNG</name>
<dbReference type="EMBL" id="ML014127">
    <property type="protein sequence ID" value="RKP03193.1"/>
    <property type="molecule type" value="Genomic_DNA"/>
</dbReference>
<dbReference type="InterPro" id="IPR001433">
    <property type="entry name" value="OxRdtase_FAD/NAD-bd"/>
</dbReference>
<dbReference type="InterPro" id="IPR001834">
    <property type="entry name" value="CBR-like"/>
</dbReference>
<feature type="domain" description="FAD-binding FR-type" evidence="14">
    <location>
        <begin position="26"/>
        <end position="137"/>
    </location>
</feature>
<evidence type="ECO:0000256" key="10">
    <source>
        <dbReference type="ARBA" id="ARBA00023027"/>
    </source>
</evidence>
<comment type="cofactor">
    <cofactor evidence="1 12">
        <name>FAD</name>
        <dbReference type="ChEBI" id="CHEBI:57692"/>
    </cofactor>
</comment>
<evidence type="ECO:0000256" key="2">
    <source>
        <dbReference type="ARBA" id="ARBA00004572"/>
    </source>
</evidence>
<evidence type="ECO:0000256" key="5">
    <source>
        <dbReference type="ARBA" id="ARBA00022630"/>
    </source>
</evidence>
<dbReference type="Gene3D" id="2.40.30.10">
    <property type="entry name" value="Translation factors"/>
    <property type="match status" value="1"/>
</dbReference>
<dbReference type="SUPFAM" id="SSF63380">
    <property type="entry name" value="Riboflavin synthase domain-like"/>
    <property type="match status" value="1"/>
</dbReference>
<keyword evidence="7 12" id="KW-0274">FAD</keyword>
<dbReference type="STRING" id="1555241.A0A4P9XCN4"/>
<evidence type="ECO:0000256" key="9">
    <source>
        <dbReference type="ARBA" id="ARBA00023002"/>
    </source>
</evidence>
<comment type="similarity">
    <text evidence="3">Belongs to the flavoprotein pyridine nucleotide cytochrome reductase family.</text>
</comment>
<dbReference type="FunFam" id="2.40.30.10:FF:000069">
    <property type="entry name" value="NADH-cytochrome b5 reductase"/>
    <property type="match status" value="1"/>
</dbReference>
<dbReference type="PANTHER" id="PTHR19370">
    <property type="entry name" value="NADH-CYTOCHROME B5 REDUCTASE"/>
    <property type="match status" value="1"/>
</dbReference>
<evidence type="ECO:0000256" key="4">
    <source>
        <dbReference type="ARBA" id="ARBA00012011"/>
    </source>
</evidence>
<dbReference type="PANTHER" id="PTHR19370:SF171">
    <property type="entry name" value="NADH-CYTOCHROME B5 REDUCTASE 2"/>
    <property type="match status" value="1"/>
</dbReference>
<keyword evidence="6" id="KW-0812">Transmembrane</keyword>
<evidence type="ECO:0000256" key="12">
    <source>
        <dbReference type="PIRSR" id="PIRSR601834-1"/>
    </source>
</evidence>
<feature type="binding site" evidence="12">
    <location>
        <position position="85"/>
    </location>
    <ligand>
        <name>FAD</name>
        <dbReference type="ChEBI" id="CHEBI:57692"/>
    </ligand>
</feature>
<keyword evidence="11" id="KW-0472">Membrane</keyword>
<dbReference type="EC" id="1.6.2.2" evidence="4"/>
<gene>
    <name evidence="15" type="ORF">CXG81DRAFT_9841</name>
</gene>
<keyword evidence="5 12" id="KW-0285">Flavoprotein</keyword>
<dbReference type="InterPro" id="IPR017938">
    <property type="entry name" value="Riboflavin_synthase-like_b-brl"/>
</dbReference>
<proteinExistence type="inferred from homology"/>
<keyword evidence="9" id="KW-0560">Oxidoreductase</keyword>
<dbReference type="InterPro" id="IPR039261">
    <property type="entry name" value="FNR_nucleotide-bd"/>
</dbReference>
<accession>A0A4P9XCN4</accession>
<comment type="subcellular location">
    <subcellularLocation>
        <location evidence="2">Mitochondrion outer membrane</location>
        <topology evidence="2">Single-pass membrane protein</topology>
    </subcellularLocation>
</comment>
<keyword evidence="16" id="KW-1185">Reference proteome</keyword>
<dbReference type="InterPro" id="IPR017927">
    <property type="entry name" value="FAD-bd_FR_type"/>
</dbReference>
<evidence type="ECO:0000256" key="11">
    <source>
        <dbReference type="ARBA" id="ARBA00023136"/>
    </source>
</evidence>
<dbReference type="AlphaFoldDB" id="A0A4P9XCN4"/>
<feature type="binding site" evidence="12">
    <location>
        <position position="86"/>
    </location>
    <ligand>
        <name>FAD</name>
        <dbReference type="ChEBI" id="CHEBI:57692"/>
    </ligand>
</feature>
<feature type="binding site" evidence="12">
    <location>
        <position position="154"/>
    </location>
    <ligand>
        <name>FAD</name>
        <dbReference type="ChEBI" id="CHEBI:57692"/>
    </ligand>
</feature>
<evidence type="ECO:0000259" key="14">
    <source>
        <dbReference type="PROSITE" id="PS51384"/>
    </source>
</evidence>
<evidence type="ECO:0000256" key="7">
    <source>
        <dbReference type="ARBA" id="ARBA00022827"/>
    </source>
</evidence>
<feature type="binding site" evidence="12">
    <location>
        <position position="103"/>
    </location>
    <ligand>
        <name>FAD</name>
        <dbReference type="ChEBI" id="CHEBI:57692"/>
    </ligand>
</feature>
<feature type="binding site" evidence="12">
    <location>
        <position position="105"/>
    </location>
    <ligand>
        <name>FAD</name>
        <dbReference type="ChEBI" id="CHEBI:57692"/>
    </ligand>
</feature>
<evidence type="ECO:0000313" key="16">
    <source>
        <dbReference type="Proteomes" id="UP000274922"/>
    </source>
</evidence>
<evidence type="ECO:0000313" key="15">
    <source>
        <dbReference type="EMBL" id="RKP03193.1"/>
    </source>
</evidence>
<feature type="binding site" evidence="12">
    <location>
        <position position="84"/>
    </location>
    <ligand>
        <name>FAD</name>
        <dbReference type="ChEBI" id="CHEBI:57692"/>
    </ligand>
</feature>
<dbReference type="InterPro" id="IPR008333">
    <property type="entry name" value="Cbr1-like_FAD-bd_dom"/>
</dbReference>
<reference evidence="16" key="1">
    <citation type="journal article" date="2018" name="Nat. Microbiol.">
        <title>Leveraging single-cell genomics to expand the fungal tree of life.</title>
        <authorList>
            <person name="Ahrendt S.R."/>
            <person name="Quandt C.A."/>
            <person name="Ciobanu D."/>
            <person name="Clum A."/>
            <person name="Salamov A."/>
            <person name="Andreopoulos B."/>
            <person name="Cheng J.F."/>
            <person name="Woyke T."/>
            <person name="Pelin A."/>
            <person name="Henrissat B."/>
            <person name="Reynolds N.K."/>
            <person name="Benny G.L."/>
            <person name="Smith M.E."/>
            <person name="James T.Y."/>
            <person name="Grigoriev I.V."/>
        </authorList>
    </citation>
    <scope>NUCLEOTIDE SEQUENCE [LARGE SCALE GENOMIC DNA]</scope>
    <source>
        <strain evidence="16">ATCC 52028</strain>
    </source>
</reference>
<dbReference type="SUPFAM" id="SSF52343">
    <property type="entry name" value="Ferredoxin reductase-like, C-terminal NADP-linked domain"/>
    <property type="match status" value="1"/>
</dbReference>
<evidence type="ECO:0000256" key="13">
    <source>
        <dbReference type="SAM" id="MobiDB-lite"/>
    </source>
</evidence>
<dbReference type="Pfam" id="PF00970">
    <property type="entry name" value="FAD_binding_6"/>
    <property type="match status" value="1"/>
</dbReference>
<dbReference type="CDD" id="cd06183">
    <property type="entry name" value="cyt_b5_reduct_like"/>
    <property type="match status" value="1"/>
</dbReference>
<sequence>MSASKPAARVVAPPRPENPVPALNGKDWQEFTLKRIVDVNYNTKIFRFRLPAGATELGLPTASCVLVRFQDGVDAKGKKKFVVRPYTPLEDPSLGVTGEFDLLIKHYEGGPMSTHIFNMVPGDKLQIKGPIAKYQWKKNETKEIALIAGGTGITPMLQIIQRILSDPEDMTRMSLTFCNVTERDILMRPYLDSLQTNHPNQFRVQYLLEKPTAGWNGPSGLIRPEILNRACPTPGNGKVFVCGPDGFVKAICGNKNPDLSQGTVSGYLKDMGYTENDVYKF</sequence>
<evidence type="ECO:0000256" key="3">
    <source>
        <dbReference type="ARBA" id="ARBA00006105"/>
    </source>
</evidence>
<feature type="compositionally biased region" description="Low complexity" evidence="13">
    <location>
        <begin position="1"/>
        <end position="12"/>
    </location>
</feature>
<feature type="binding site" evidence="12">
    <location>
        <position position="112"/>
    </location>
    <ligand>
        <name>FAD</name>
        <dbReference type="ChEBI" id="CHEBI:57692"/>
    </ligand>
</feature>
<feature type="region of interest" description="Disordered" evidence="13">
    <location>
        <begin position="1"/>
        <end position="23"/>
    </location>
</feature>
<dbReference type="GO" id="GO:0090524">
    <property type="term" value="F:cytochrome-b5 reductase activity, acting on NADH"/>
    <property type="evidence" value="ECO:0007669"/>
    <property type="project" value="UniProtKB-EC"/>
</dbReference>
<feature type="binding site" evidence="12">
    <location>
        <position position="113"/>
    </location>
    <ligand>
        <name>FAD</name>
        <dbReference type="ChEBI" id="CHEBI:57692"/>
    </ligand>
</feature>
<protein>
    <recommendedName>
        <fullName evidence="4">cytochrome-b5 reductase</fullName>
        <ecNumber evidence="4">1.6.2.2</ecNumber>
    </recommendedName>
</protein>
<dbReference type="PROSITE" id="PS51384">
    <property type="entry name" value="FAD_FR"/>
    <property type="match status" value="1"/>
</dbReference>
<dbReference type="PRINTS" id="PR00406">
    <property type="entry name" value="CYTB5RDTASE"/>
</dbReference>
<keyword evidence="10" id="KW-0520">NAD</keyword>
<dbReference type="FunFam" id="3.40.50.80:FF:000009">
    <property type="entry name" value="NADH-cytochrome b5 reductase"/>
    <property type="match status" value="1"/>
</dbReference>
<dbReference type="Pfam" id="PF00175">
    <property type="entry name" value="NAD_binding_1"/>
    <property type="match status" value="1"/>
</dbReference>
<evidence type="ECO:0000256" key="1">
    <source>
        <dbReference type="ARBA" id="ARBA00001974"/>
    </source>
</evidence>
<organism evidence="15 16">
    <name type="scientific">Caulochytrium protostelioides</name>
    <dbReference type="NCBI Taxonomy" id="1555241"/>
    <lineage>
        <taxon>Eukaryota</taxon>
        <taxon>Fungi</taxon>
        <taxon>Fungi incertae sedis</taxon>
        <taxon>Chytridiomycota</taxon>
        <taxon>Chytridiomycota incertae sedis</taxon>
        <taxon>Chytridiomycetes</taxon>
        <taxon>Caulochytriales</taxon>
        <taxon>Caulochytriaceae</taxon>
        <taxon>Caulochytrium</taxon>
    </lineage>
</organism>
<dbReference type="GO" id="GO:0005741">
    <property type="term" value="C:mitochondrial outer membrane"/>
    <property type="evidence" value="ECO:0007669"/>
    <property type="project" value="UniProtKB-SubCell"/>
</dbReference>
<dbReference type="Gene3D" id="3.40.50.80">
    <property type="entry name" value="Nucleotide-binding domain of ferredoxin-NADP reductase (FNR) module"/>
    <property type="match status" value="1"/>
</dbReference>
<keyword evidence="8" id="KW-1133">Transmembrane helix</keyword>
<evidence type="ECO:0000256" key="6">
    <source>
        <dbReference type="ARBA" id="ARBA00022692"/>
    </source>
</evidence>
<dbReference type="OrthoDB" id="432685at2759"/>
<dbReference type="Proteomes" id="UP000274922">
    <property type="component" value="Unassembled WGS sequence"/>
</dbReference>
<evidence type="ECO:0000256" key="8">
    <source>
        <dbReference type="ARBA" id="ARBA00022989"/>
    </source>
</evidence>